<comment type="caution">
    <text evidence="2">The sequence shown here is derived from an EMBL/GenBank/DDBJ whole genome shotgun (WGS) entry which is preliminary data.</text>
</comment>
<evidence type="ECO:0000259" key="1">
    <source>
        <dbReference type="Pfam" id="PF06985"/>
    </source>
</evidence>
<feature type="domain" description="Heterokaryon incompatibility" evidence="1">
    <location>
        <begin position="322"/>
        <end position="476"/>
    </location>
</feature>
<accession>A0AAE0JTV2</accession>
<dbReference type="PANTHER" id="PTHR33112:SF16">
    <property type="entry name" value="HETEROKARYON INCOMPATIBILITY DOMAIN-CONTAINING PROTEIN"/>
    <property type="match status" value="1"/>
</dbReference>
<proteinExistence type="predicted"/>
<evidence type="ECO:0000313" key="2">
    <source>
        <dbReference type="EMBL" id="KAK3361001.1"/>
    </source>
</evidence>
<dbReference type="Proteomes" id="UP001287356">
    <property type="component" value="Unassembled WGS sequence"/>
</dbReference>
<name>A0AAE0JTV2_9PEZI</name>
<reference evidence="2" key="1">
    <citation type="journal article" date="2023" name="Mol. Phylogenet. Evol.">
        <title>Genome-scale phylogeny and comparative genomics of the fungal order Sordariales.</title>
        <authorList>
            <person name="Hensen N."/>
            <person name="Bonometti L."/>
            <person name="Westerberg I."/>
            <person name="Brannstrom I.O."/>
            <person name="Guillou S."/>
            <person name="Cros-Aarteil S."/>
            <person name="Calhoun S."/>
            <person name="Haridas S."/>
            <person name="Kuo A."/>
            <person name="Mondo S."/>
            <person name="Pangilinan J."/>
            <person name="Riley R."/>
            <person name="LaButti K."/>
            <person name="Andreopoulos B."/>
            <person name="Lipzen A."/>
            <person name="Chen C."/>
            <person name="Yan M."/>
            <person name="Daum C."/>
            <person name="Ng V."/>
            <person name="Clum A."/>
            <person name="Steindorff A."/>
            <person name="Ohm R.A."/>
            <person name="Martin F."/>
            <person name="Silar P."/>
            <person name="Natvig D.O."/>
            <person name="Lalanne C."/>
            <person name="Gautier V."/>
            <person name="Ament-Velasquez S.L."/>
            <person name="Kruys A."/>
            <person name="Hutchinson M.I."/>
            <person name="Powell A.J."/>
            <person name="Barry K."/>
            <person name="Miller A.N."/>
            <person name="Grigoriev I.V."/>
            <person name="Debuchy R."/>
            <person name="Gladieux P."/>
            <person name="Hiltunen Thoren M."/>
            <person name="Johannesson H."/>
        </authorList>
    </citation>
    <scope>NUCLEOTIDE SEQUENCE</scope>
    <source>
        <strain evidence="2">CBS 958.72</strain>
    </source>
</reference>
<evidence type="ECO:0000313" key="3">
    <source>
        <dbReference type="Proteomes" id="UP001287356"/>
    </source>
</evidence>
<gene>
    <name evidence="2" type="ORF">B0T24DRAFT_671662</name>
</gene>
<protein>
    <submittedName>
        <fullName evidence="2">Heterokaryon incompatibility protein-domain-containing protein</fullName>
    </submittedName>
</protein>
<keyword evidence="3" id="KW-1185">Reference proteome</keyword>
<sequence>MEKNKESMSERPIDGTLIRDGNCAKACRRGIKPSAHGDLHSSEAGNFFLMIDPDVMAALMKQHDDFNAEQLKPGRCQFAEASTGKEWSRMASPCGYCASLSIERLLDLAKTEFSAHAFPQRAFYQHHPSFGDLEQSAAGGCDLCQLILECFRGTPWDDCSFWPSGWEGPRLDIDKSAYAAAKQLDVSDVKLCINTDHVWSSQPLESVSLFNKLLVHVGPIQDDEEDSDWPFPFLSLALSTPRDASLTIDNWRIGRLQVDPHLGAPVNHAIARKWLQDCETLHPACSTGQIPELPTRVIDVGTNEDAPEDARLVLSEGRRERYVALSHCWGGPITTLLTTDTYSDFQIVLPHADLPANFRDAIIITRELGIRYLWIDSLCILQDSKLDWAMESKKMGTIYRDSAVTVSAVVAHNSAVGILNPKPMYKSTPAPATLRVYEDRTRREEVMVEWVDAEDECLRNLALRGPLFTRAWTLQEFILSPKHVLYGNRQMYWRCPAGFKSADDSPGDNKFPTESYRALSDVVHFDPLDKPAHDGPLSREACLDDYYDLVVEYSSRNITFDSDKFPAFSGVAQRLQPVIGGDYLAGLWSSDFRRGLLWYAGVGRCIHVPQYRAPSWSWAVSNDEVLFGNNREDPLLPSGHKAQLVGYSVELQDKTNPFGELTSAHLVLKAPTKTLVRSSQIVSSYQLEGSVGLGYFDEPNRHLADDETRVMSTTTDLFLVENGAPDEDYILSIITRYGEDGRHFEIDFDLFDDVELVVMLVHARDRAADTLPEETVPAQCLVLRSLPDRGENTYERVGYAVLRLGEGGMRWLENWESRELKLV</sequence>
<dbReference type="PANTHER" id="PTHR33112">
    <property type="entry name" value="DOMAIN PROTEIN, PUTATIVE-RELATED"/>
    <property type="match status" value="1"/>
</dbReference>
<dbReference type="EMBL" id="JAULSN010000013">
    <property type="protein sequence ID" value="KAK3361001.1"/>
    <property type="molecule type" value="Genomic_DNA"/>
</dbReference>
<dbReference type="AlphaFoldDB" id="A0AAE0JTV2"/>
<dbReference type="InterPro" id="IPR010730">
    <property type="entry name" value="HET"/>
</dbReference>
<dbReference type="Pfam" id="PF06985">
    <property type="entry name" value="HET"/>
    <property type="match status" value="1"/>
</dbReference>
<organism evidence="2 3">
    <name type="scientific">Lasiosphaeria ovina</name>
    <dbReference type="NCBI Taxonomy" id="92902"/>
    <lineage>
        <taxon>Eukaryota</taxon>
        <taxon>Fungi</taxon>
        <taxon>Dikarya</taxon>
        <taxon>Ascomycota</taxon>
        <taxon>Pezizomycotina</taxon>
        <taxon>Sordariomycetes</taxon>
        <taxon>Sordariomycetidae</taxon>
        <taxon>Sordariales</taxon>
        <taxon>Lasiosphaeriaceae</taxon>
        <taxon>Lasiosphaeria</taxon>
    </lineage>
</organism>
<reference evidence="2" key="2">
    <citation type="submission" date="2023-06" db="EMBL/GenBank/DDBJ databases">
        <authorList>
            <consortium name="Lawrence Berkeley National Laboratory"/>
            <person name="Haridas S."/>
            <person name="Hensen N."/>
            <person name="Bonometti L."/>
            <person name="Westerberg I."/>
            <person name="Brannstrom I.O."/>
            <person name="Guillou S."/>
            <person name="Cros-Aarteil S."/>
            <person name="Calhoun S."/>
            <person name="Kuo A."/>
            <person name="Mondo S."/>
            <person name="Pangilinan J."/>
            <person name="Riley R."/>
            <person name="Labutti K."/>
            <person name="Andreopoulos B."/>
            <person name="Lipzen A."/>
            <person name="Chen C."/>
            <person name="Yanf M."/>
            <person name="Daum C."/>
            <person name="Ng V."/>
            <person name="Clum A."/>
            <person name="Steindorff A."/>
            <person name="Ohm R."/>
            <person name="Martin F."/>
            <person name="Silar P."/>
            <person name="Natvig D."/>
            <person name="Lalanne C."/>
            <person name="Gautier V."/>
            <person name="Ament-Velasquez S.L."/>
            <person name="Kruys A."/>
            <person name="Hutchinson M.I."/>
            <person name="Powell A.J."/>
            <person name="Barry K."/>
            <person name="Miller A.N."/>
            <person name="Grigoriev I.V."/>
            <person name="Debuchy R."/>
            <person name="Gladieux P."/>
            <person name="Thoren M.H."/>
            <person name="Johannesson H."/>
        </authorList>
    </citation>
    <scope>NUCLEOTIDE SEQUENCE</scope>
    <source>
        <strain evidence="2">CBS 958.72</strain>
    </source>
</reference>